<sequence length="131" mass="14724">MTSEDSAQRKRCSITISPGTRTSMYQNAERWKACQTLSAQPPMSSSTVTAFNNEVIVRLPIRAVAYSVARSFLGFLEPEWIAVPEERCIRRWALLQHQLPPRYPNIIKPCGIVAAMKRGELALGDLFKTLS</sequence>
<evidence type="ECO:0000313" key="2">
    <source>
        <dbReference type="Proteomes" id="UP001049176"/>
    </source>
</evidence>
<gene>
    <name evidence="1" type="ORF">E1B28_009593</name>
</gene>
<keyword evidence="2" id="KW-1185">Reference proteome</keyword>
<dbReference type="RefSeq" id="XP_043006949.1">
    <property type="nucleotide sequence ID" value="XM_043154494.1"/>
</dbReference>
<dbReference type="EMBL" id="CM032186">
    <property type="protein sequence ID" value="KAG7090479.1"/>
    <property type="molecule type" value="Genomic_DNA"/>
</dbReference>
<name>A0A9P7RVE9_9AGAR</name>
<comment type="caution">
    <text evidence="1">The sequence shown here is derived from an EMBL/GenBank/DDBJ whole genome shotgun (WGS) entry which is preliminary data.</text>
</comment>
<accession>A0A9P7RVE9</accession>
<dbReference type="GeneID" id="66078669"/>
<dbReference type="KEGG" id="more:E1B28_009593"/>
<protein>
    <submittedName>
        <fullName evidence="1">Uncharacterized protein</fullName>
    </submittedName>
</protein>
<evidence type="ECO:0000313" key="1">
    <source>
        <dbReference type="EMBL" id="KAG7090479.1"/>
    </source>
</evidence>
<dbReference type="AlphaFoldDB" id="A0A9P7RVE9"/>
<organism evidence="1 2">
    <name type="scientific">Marasmius oreades</name>
    <name type="common">fairy-ring Marasmius</name>
    <dbReference type="NCBI Taxonomy" id="181124"/>
    <lineage>
        <taxon>Eukaryota</taxon>
        <taxon>Fungi</taxon>
        <taxon>Dikarya</taxon>
        <taxon>Basidiomycota</taxon>
        <taxon>Agaricomycotina</taxon>
        <taxon>Agaricomycetes</taxon>
        <taxon>Agaricomycetidae</taxon>
        <taxon>Agaricales</taxon>
        <taxon>Marasmiineae</taxon>
        <taxon>Marasmiaceae</taxon>
        <taxon>Marasmius</taxon>
    </lineage>
</organism>
<dbReference type="Proteomes" id="UP001049176">
    <property type="component" value="Chromosome 6"/>
</dbReference>
<reference evidence="1" key="1">
    <citation type="journal article" date="2021" name="Genome Biol. Evol.">
        <title>The assembled and annotated genome of the fairy-ring fungus Marasmius oreades.</title>
        <authorList>
            <person name="Hiltunen M."/>
            <person name="Ament-Velasquez S.L."/>
            <person name="Johannesson H."/>
        </authorList>
    </citation>
    <scope>NUCLEOTIDE SEQUENCE</scope>
    <source>
        <strain evidence="1">03SP1</strain>
    </source>
</reference>
<proteinExistence type="predicted"/>